<feature type="domain" description="BPTI/Kunitz inhibitor" evidence="7">
    <location>
        <begin position="596"/>
        <end position="649"/>
    </location>
</feature>
<dbReference type="AlphaFoldDB" id="B7PBX2"/>
<gene>
    <name evidence="8" type="ORF">IscW_ISCW016811</name>
</gene>
<keyword evidence="4 6" id="KW-1133">Transmembrane helix</keyword>
<dbReference type="EMBL" id="DS679906">
    <property type="protein sequence ID" value="EEC04094.1"/>
    <property type="molecule type" value="Genomic_DNA"/>
</dbReference>
<dbReference type="InterPro" id="IPR002223">
    <property type="entry name" value="Kunitz_BPTI"/>
</dbReference>
<keyword evidence="3 6" id="KW-0812">Transmembrane</keyword>
<evidence type="ECO:0000313" key="9">
    <source>
        <dbReference type="EnsemblMetazoa" id="ISCW016811-PA"/>
    </source>
</evidence>
<feature type="transmembrane region" description="Helical" evidence="6">
    <location>
        <begin position="318"/>
        <end position="341"/>
    </location>
</feature>
<comment type="similarity">
    <text evidence="2">Belongs to the major facilitator superfamily. MFSD6 family.</text>
</comment>
<reference evidence="8 10" key="1">
    <citation type="submission" date="2008-03" db="EMBL/GenBank/DDBJ databases">
        <title>Annotation of Ixodes scapularis.</title>
        <authorList>
            <consortium name="Ixodes scapularis Genome Project Consortium"/>
            <person name="Caler E."/>
            <person name="Hannick L.I."/>
            <person name="Bidwell S."/>
            <person name="Joardar V."/>
            <person name="Thiagarajan M."/>
            <person name="Amedeo P."/>
            <person name="Galinsky K.J."/>
            <person name="Schobel S."/>
            <person name="Inman J."/>
            <person name="Hostetler J."/>
            <person name="Miller J."/>
            <person name="Hammond M."/>
            <person name="Megy K."/>
            <person name="Lawson D."/>
            <person name="Kodira C."/>
            <person name="Sutton G."/>
            <person name="Meyer J."/>
            <person name="Hill C.A."/>
            <person name="Birren B."/>
            <person name="Nene V."/>
            <person name="Collins F."/>
            <person name="Alarcon-Chaidez F."/>
            <person name="Wikel S."/>
            <person name="Strausberg R."/>
        </authorList>
    </citation>
    <scope>NUCLEOTIDE SEQUENCE [LARGE SCALE GENOMIC DNA]</scope>
    <source>
        <strain evidence="10">Wikel</strain>
        <strain evidence="8">Wikel colony</strain>
    </source>
</reference>
<dbReference type="EMBL" id="ABJB010518966">
    <property type="status" value="NOT_ANNOTATED_CDS"/>
    <property type="molecule type" value="Genomic_DNA"/>
</dbReference>
<feature type="transmembrane region" description="Helical" evidence="6">
    <location>
        <begin position="289"/>
        <end position="306"/>
    </location>
</feature>
<comment type="subcellular location">
    <subcellularLocation>
        <location evidence="1">Membrane</location>
        <topology evidence="1">Multi-pass membrane protein</topology>
    </subcellularLocation>
</comment>
<dbReference type="InterPro" id="IPR024989">
    <property type="entry name" value="MFS_assoc_dom"/>
</dbReference>
<keyword evidence="10" id="KW-1185">Reference proteome</keyword>
<dbReference type="PANTHER" id="PTHR16172:SF30">
    <property type="entry name" value="SUGAR BABY, ISOFORM C"/>
    <property type="match status" value="1"/>
</dbReference>
<dbReference type="PANTHER" id="PTHR16172">
    <property type="entry name" value="MAJOR FACILITATOR SUPERFAMILY DOMAIN-CONTAINING PROTEIN 6-LIKE"/>
    <property type="match status" value="1"/>
</dbReference>
<dbReference type="EMBL" id="ABJB010445326">
    <property type="status" value="NOT_ANNOTATED_CDS"/>
    <property type="molecule type" value="Genomic_DNA"/>
</dbReference>
<dbReference type="Pfam" id="PF00014">
    <property type="entry name" value="Kunitz_BPTI"/>
    <property type="match status" value="1"/>
</dbReference>
<evidence type="ECO:0000313" key="10">
    <source>
        <dbReference type="Proteomes" id="UP000001555"/>
    </source>
</evidence>
<feature type="transmembrane region" description="Helical" evidence="6">
    <location>
        <begin position="49"/>
        <end position="72"/>
    </location>
</feature>
<dbReference type="HOGENOM" id="CLU_351354_0_0_1"/>
<feature type="domain" description="BPTI/Kunitz inhibitor" evidence="7">
    <location>
        <begin position="714"/>
        <end position="768"/>
    </location>
</feature>
<evidence type="ECO:0000256" key="2">
    <source>
        <dbReference type="ARBA" id="ARBA00005241"/>
    </source>
</evidence>
<organism>
    <name type="scientific">Ixodes scapularis</name>
    <name type="common">Black-legged tick</name>
    <name type="synonym">Deer tick</name>
    <dbReference type="NCBI Taxonomy" id="6945"/>
    <lineage>
        <taxon>Eukaryota</taxon>
        <taxon>Metazoa</taxon>
        <taxon>Ecdysozoa</taxon>
        <taxon>Arthropoda</taxon>
        <taxon>Chelicerata</taxon>
        <taxon>Arachnida</taxon>
        <taxon>Acari</taxon>
        <taxon>Parasitiformes</taxon>
        <taxon>Ixodida</taxon>
        <taxon>Ixodoidea</taxon>
        <taxon>Ixodidae</taxon>
        <taxon>Ixodinae</taxon>
        <taxon>Ixodes</taxon>
    </lineage>
</organism>
<feature type="transmembrane region" description="Helical" evidence="6">
    <location>
        <begin position="559"/>
        <end position="582"/>
    </location>
</feature>
<feature type="transmembrane region" description="Helical" evidence="6">
    <location>
        <begin position="249"/>
        <end position="277"/>
    </location>
</feature>
<sequence length="801" mass="89336">MQAILSGTSTISRLRLSNVVQLKCHIFILFGSFATVLPHTSVEAHQIGIAAPLVGILMAVVPFCTVLVTACLPHLGTTIRHLKYAIILTLVGQSTCHLLSTRCSRPEGLRSTVTLQPRCSSRNTSLYACMEGRMTESFNDICWADDYMSPYTPLTLLTCVLECGCFCDGKLRHCLIKDSRNLHCNDTYCEHFEVSKFLFFCDHKQAPSCWLSCSPKLKLGDDGTDWSTDRTSIFRQAFWMHAAGRRQTWCFLILRLAGIIFSGVALTLTTTTTVLIMEDANDQSDTQRIWGSAGWGILSILSGHINNRSSTQDDLIDFSPGVLLMAFMNILDIVIIIPLTIPKKEIKPQHLLQSVIGVYRKVRTQLYMALCFLMGSLSGAIWVFGPLRLRLLGADVTVLAAVAAAQSLGGELVHTHVSDRMIRHMGVGNAVNASILGMFMRLMGYSFNPWPWYIVPLELAQGLTMGLFVKGSVLLASMEFEEGTDVQLQQTLYTIYHGVGACFGAFGAGFLFNLLDPSRTYMVCSIAALLAFYAHFVASQCFLKIERHSGSLLASDADYSTITALTCSSLFLGALIAFLVYAERTLKAEMWSRKRELATGPCSDSNEQRFLAYYDYELNLCNSFVGDLRYCLAGDNRFGTREDCIKACVTPGFQKHRCQGHRVGLCEGTTDKVYNFVFNHGCHVYKSVLCLQGNNKFISLGECQKYCCPECKSEFCSARVSEGRCLTSDLRFRFYYDANSSQCVPHRGTCLKGRNRYRTLETCASHFPLKSENRLRCVRTPGFFLCTTSPQYKYISEKSSK</sequence>
<dbReference type="Gene3D" id="4.10.410.10">
    <property type="entry name" value="Pancreatic trypsin inhibitor Kunitz domain"/>
    <property type="match status" value="2"/>
</dbReference>
<evidence type="ECO:0000256" key="5">
    <source>
        <dbReference type="ARBA" id="ARBA00023136"/>
    </source>
</evidence>
<protein>
    <recommendedName>
        <fullName evidence="7">BPTI/Kunitz inhibitor domain-containing protein</fullName>
    </recommendedName>
</protein>
<feature type="transmembrane region" description="Helical" evidence="6">
    <location>
        <begin position="421"/>
        <end position="440"/>
    </location>
</feature>
<evidence type="ECO:0000256" key="6">
    <source>
        <dbReference type="SAM" id="Phobius"/>
    </source>
</evidence>
<feature type="transmembrane region" description="Helical" evidence="6">
    <location>
        <begin position="20"/>
        <end position="37"/>
    </location>
</feature>
<dbReference type="OrthoDB" id="7531894at2759"/>
<dbReference type="EMBL" id="ABJB010746877">
    <property type="status" value="NOT_ANNOTATED_CDS"/>
    <property type="molecule type" value="Genomic_DNA"/>
</dbReference>
<feature type="transmembrane region" description="Helical" evidence="6">
    <location>
        <begin position="521"/>
        <end position="539"/>
    </location>
</feature>
<dbReference type="PaxDb" id="6945-B7PBX2"/>
<accession>B7PBX2</accession>
<dbReference type="Pfam" id="PF12832">
    <property type="entry name" value="MFS_1_like"/>
    <property type="match status" value="1"/>
</dbReference>
<dbReference type="SUPFAM" id="SSF57362">
    <property type="entry name" value="BPTI-like"/>
    <property type="match status" value="2"/>
</dbReference>
<dbReference type="GO" id="GO:0016020">
    <property type="term" value="C:membrane"/>
    <property type="evidence" value="ECO:0000318"/>
    <property type="project" value="GO_Central"/>
</dbReference>
<dbReference type="Proteomes" id="UP000001555">
    <property type="component" value="Unassembled WGS sequence"/>
</dbReference>
<dbReference type="VEuPathDB" id="VectorBase:ISCP_033954"/>
<dbReference type="InterPro" id="IPR036259">
    <property type="entry name" value="MFS_trans_sf"/>
</dbReference>
<dbReference type="EMBL" id="ABJB010831378">
    <property type="status" value="NOT_ANNOTATED_CDS"/>
    <property type="molecule type" value="Genomic_DNA"/>
</dbReference>
<dbReference type="InParanoid" id="B7PBX2"/>
<dbReference type="SMART" id="SM00131">
    <property type="entry name" value="KU"/>
    <property type="match status" value="2"/>
</dbReference>
<dbReference type="InterPro" id="IPR036880">
    <property type="entry name" value="Kunitz_BPTI_sf"/>
</dbReference>
<evidence type="ECO:0000259" key="7">
    <source>
        <dbReference type="SMART" id="SM00131"/>
    </source>
</evidence>
<dbReference type="EMBL" id="ABJB010837665">
    <property type="status" value="NOT_ANNOTATED_CDS"/>
    <property type="molecule type" value="Genomic_DNA"/>
</dbReference>
<feature type="transmembrane region" description="Helical" evidence="6">
    <location>
        <begin position="366"/>
        <end position="384"/>
    </location>
</feature>
<name>B7PBX2_IXOSC</name>
<reference evidence="9" key="2">
    <citation type="submission" date="2020-05" db="UniProtKB">
        <authorList>
            <consortium name="EnsemblMetazoa"/>
        </authorList>
    </citation>
    <scope>IDENTIFICATION</scope>
    <source>
        <strain evidence="9">wikel</strain>
    </source>
</reference>
<evidence type="ECO:0000256" key="3">
    <source>
        <dbReference type="ARBA" id="ARBA00022692"/>
    </source>
</evidence>
<evidence type="ECO:0000256" key="4">
    <source>
        <dbReference type="ARBA" id="ARBA00022989"/>
    </source>
</evidence>
<dbReference type="VEuPathDB" id="VectorBase:ISCI016811"/>
<dbReference type="EnsemblMetazoa" id="ISCW016811-RA">
    <property type="protein sequence ID" value="ISCW016811-PA"/>
    <property type="gene ID" value="ISCW016811"/>
</dbReference>
<dbReference type="InterPro" id="IPR051717">
    <property type="entry name" value="MFS_MFSD6"/>
</dbReference>
<feature type="transmembrane region" description="Helical" evidence="6">
    <location>
        <begin position="495"/>
        <end position="514"/>
    </location>
</feature>
<dbReference type="SUPFAM" id="SSF103473">
    <property type="entry name" value="MFS general substrate transporter"/>
    <property type="match status" value="1"/>
</dbReference>
<dbReference type="VEuPathDB" id="VectorBase:ISCW016811"/>
<evidence type="ECO:0000256" key="1">
    <source>
        <dbReference type="ARBA" id="ARBA00004141"/>
    </source>
</evidence>
<proteinExistence type="inferred from homology"/>
<dbReference type="GO" id="GO:0004867">
    <property type="term" value="F:serine-type endopeptidase inhibitor activity"/>
    <property type="evidence" value="ECO:0007669"/>
    <property type="project" value="InterPro"/>
</dbReference>
<dbReference type="CDD" id="cd00109">
    <property type="entry name" value="Kunitz-type"/>
    <property type="match status" value="1"/>
</dbReference>
<evidence type="ECO:0000313" key="8">
    <source>
        <dbReference type="EMBL" id="EEC04094.1"/>
    </source>
</evidence>
<keyword evidence="5 6" id="KW-0472">Membrane</keyword>
<dbReference type="Gene3D" id="1.20.1250.20">
    <property type="entry name" value="MFS general substrate transporter like domains"/>
    <property type="match status" value="1"/>
</dbReference>
<dbReference type="EMBL" id="ABJB011120789">
    <property type="status" value="NOT_ANNOTATED_CDS"/>
    <property type="molecule type" value="Genomic_DNA"/>
</dbReference>